<evidence type="ECO:0000256" key="1">
    <source>
        <dbReference type="SAM" id="MobiDB-lite"/>
    </source>
</evidence>
<feature type="compositionally biased region" description="Low complexity" evidence="1">
    <location>
        <begin position="30"/>
        <end position="44"/>
    </location>
</feature>
<organism evidence="2 3">
    <name type="scientific">Anopheles epiroticus</name>
    <dbReference type="NCBI Taxonomy" id="199890"/>
    <lineage>
        <taxon>Eukaryota</taxon>
        <taxon>Metazoa</taxon>
        <taxon>Ecdysozoa</taxon>
        <taxon>Arthropoda</taxon>
        <taxon>Hexapoda</taxon>
        <taxon>Insecta</taxon>
        <taxon>Pterygota</taxon>
        <taxon>Neoptera</taxon>
        <taxon>Endopterygota</taxon>
        <taxon>Diptera</taxon>
        <taxon>Nematocera</taxon>
        <taxon>Culicoidea</taxon>
        <taxon>Culicidae</taxon>
        <taxon>Anophelinae</taxon>
        <taxon>Anopheles</taxon>
    </lineage>
</organism>
<dbReference type="AlphaFoldDB" id="A0A182PJ43"/>
<keyword evidence="3" id="KW-1185">Reference proteome</keyword>
<proteinExistence type="predicted"/>
<feature type="compositionally biased region" description="Gly residues" evidence="1">
    <location>
        <begin position="14"/>
        <end position="29"/>
    </location>
</feature>
<dbReference type="EnsemblMetazoa" id="AEPI006957-RA">
    <property type="protein sequence ID" value="AEPI006957-PA"/>
    <property type="gene ID" value="AEPI006957"/>
</dbReference>
<sequence length="92" mass="9536">MDQDQDQVAPIEVNGGGDELQGGGGGGSIDIGAGSDGPPSIIGVGPPSPLTGCYLLIVIGEPHSQDHKDIILQRLIKVAYVMRFRLTRPDTG</sequence>
<feature type="region of interest" description="Disordered" evidence="1">
    <location>
        <begin position="1"/>
        <end position="44"/>
    </location>
</feature>
<dbReference type="Proteomes" id="UP000075885">
    <property type="component" value="Unassembled WGS sequence"/>
</dbReference>
<evidence type="ECO:0000313" key="2">
    <source>
        <dbReference type="EnsemblMetazoa" id="AEPI006957-PA"/>
    </source>
</evidence>
<name>A0A182PJ43_9DIPT</name>
<accession>A0A182PJ43</accession>
<evidence type="ECO:0000313" key="3">
    <source>
        <dbReference type="Proteomes" id="UP000075885"/>
    </source>
</evidence>
<dbReference type="VEuPathDB" id="VectorBase:AEPI006957"/>
<reference evidence="3" key="1">
    <citation type="submission" date="2013-03" db="EMBL/GenBank/DDBJ databases">
        <title>The Genome Sequence of Anopheles epiroticus epiroticus2.</title>
        <authorList>
            <consortium name="The Broad Institute Genomics Platform"/>
            <person name="Neafsey D.E."/>
            <person name="Howell P."/>
            <person name="Walker B."/>
            <person name="Young S.K."/>
            <person name="Zeng Q."/>
            <person name="Gargeya S."/>
            <person name="Fitzgerald M."/>
            <person name="Haas B."/>
            <person name="Abouelleil A."/>
            <person name="Allen A.W."/>
            <person name="Alvarado L."/>
            <person name="Arachchi H.M."/>
            <person name="Berlin A.M."/>
            <person name="Chapman S.B."/>
            <person name="Gainer-Dewar J."/>
            <person name="Goldberg J."/>
            <person name="Griggs A."/>
            <person name="Gujja S."/>
            <person name="Hansen M."/>
            <person name="Howarth C."/>
            <person name="Imamovic A."/>
            <person name="Ireland A."/>
            <person name="Larimer J."/>
            <person name="McCowan C."/>
            <person name="Murphy C."/>
            <person name="Pearson M."/>
            <person name="Poon T.W."/>
            <person name="Priest M."/>
            <person name="Roberts A."/>
            <person name="Saif S."/>
            <person name="Shea T."/>
            <person name="Sisk P."/>
            <person name="Sykes S."/>
            <person name="Wortman J."/>
            <person name="Nusbaum C."/>
            <person name="Birren B."/>
        </authorList>
    </citation>
    <scope>NUCLEOTIDE SEQUENCE [LARGE SCALE GENOMIC DNA]</scope>
    <source>
        <strain evidence="3">Epiroticus2</strain>
    </source>
</reference>
<dbReference type="STRING" id="199890.A0A182PJ43"/>
<reference evidence="2" key="2">
    <citation type="submission" date="2020-05" db="UniProtKB">
        <authorList>
            <consortium name="EnsemblMetazoa"/>
        </authorList>
    </citation>
    <scope>IDENTIFICATION</scope>
    <source>
        <strain evidence="2">Epiroticus2</strain>
    </source>
</reference>
<protein>
    <submittedName>
        <fullName evidence="2">Uncharacterized protein</fullName>
    </submittedName>
</protein>